<protein>
    <submittedName>
        <fullName evidence="2">Uncharacterized protein</fullName>
    </submittedName>
</protein>
<evidence type="ECO:0000313" key="3">
    <source>
        <dbReference type="Proteomes" id="UP001152523"/>
    </source>
</evidence>
<dbReference type="AlphaFoldDB" id="A0AAV0E5D5"/>
<organism evidence="2 3">
    <name type="scientific">Cuscuta epithymum</name>
    <dbReference type="NCBI Taxonomy" id="186058"/>
    <lineage>
        <taxon>Eukaryota</taxon>
        <taxon>Viridiplantae</taxon>
        <taxon>Streptophyta</taxon>
        <taxon>Embryophyta</taxon>
        <taxon>Tracheophyta</taxon>
        <taxon>Spermatophyta</taxon>
        <taxon>Magnoliopsida</taxon>
        <taxon>eudicotyledons</taxon>
        <taxon>Gunneridae</taxon>
        <taxon>Pentapetalae</taxon>
        <taxon>asterids</taxon>
        <taxon>lamiids</taxon>
        <taxon>Solanales</taxon>
        <taxon>Convolvulaceae</taxon>
        <taxon>Cuscuteae</taxon>
        <taxon>Cuscuta</taxon>
        <taxon>Cuscuta subgen. Cuscuta</taxon>
    </lineage>
</organism>
<gene>
    <name evidence="2" type="ORF">CEPIT_LOCUS21793</name>
</gene>
<dbReference type="EMBL" id="CAMAPF010000386">
    <property type="protein sequence ID" value="CAH9117236.1"/>
    <property type="molecule type" value="Genomic_DNA"/>
</dbReference>
<accession>A0AAV0E5D5</accession>
<proteinExistence type="predicted"/>
<name>A0AAV0E5D5_9ASTE</name>
<evidence type="ECO:0000313" key="2">
    <source>
        <dbReference type="EMBL" id="CAH9117236.1"/>
    </source>
</evidence>
<reference evidence="2" key="1">
    <citation type="submission" date="2022-07" db="EMBL/GenBank/DDBJ databases">
        <authorList>
            <person name="Macas J."/>
            <person name="Novak P."/>
            <person name="Neumann P."/>
        </authorList>
    </citation>
    <scope>NUCLEOTIDE SEQUENCE</scope>
</reference>
<evidence type="ECO:0000256" key="1">
    <source>
        <dbReference type="SAM" id="MobiDB-lite"/>
    </source>
</evidence>
<keyword evidence="3" id="KW-1185">Reference proteome</keyword>
<dbReference type="Proteomes" id="UP001152523">
    <property type="component" value="Unassembled WGS sequence"/>
</dbReference>
<sequence length="103" mass="11705">MEAERNEEDGVTLDRDEDFESQVMMAPVECTSRSLYEAQDVLIRRKSYLGRLQLFLRIGGNCWAREFPSNDTAQQQANKLRHAAHLPSSTDGVQQQMQSSSAK</sequence>
<feature type="compositionally biased region" description="Polar residues" evidence="1">
    <location>
        <begin position="87"/>
        <end position="103"/>
    </location>
</feature>
<comment type="caution">
    <text evidence="2">The sequence shown here is derived from an EMBL/GenBank/DDBJ whole genome shotgun (WGS) entry which is preliminary data.</text>
</comment>
<feature type="region of interest" description="Disordered" evidence="1">
    <location>
        <begin position="74"/>
        <end position="103"/>
    </location>
</feature>